<dbReference type="EMBL" id="MU266370">
    <property type="protein sequence ID" value="KAH7927205.1"/>
    <property type="molecule type" value="Genomic_DNA"/>
</dbReference>
<evidence type="ECO:0000313" key="2">
    <source>
        <dbReference type="Proteomes" id="UP000790709"/>
    </source>
</evidence>
<sequence>MSLSSARSDVAPVDSFSDEKKASLEHEVSSPTSILYSTPPPKPKLPIAWQAVMVFLTCMCTFGNHWSNGLIIALKTTIETNLNINNSEFATLVAVTNLINTFLCVGVGFVIDRFGGPLLSVVLAAFHFGGALVQAGATTNHFDSYPLLVAGKVIAAVGDGSLDNAQHKIFTTYFAPGKGFAFSIGLIWAMANLAQFTGQSTANVMSTDLGSYAWPLWISSVISLLSLLCAIGVFVLDKYLRSRYDVVDHSRRADKGGAPLASVKKATFHWPAVRRLPLTFWMVVLFAIFENAGVQAFVSISTQFAQQRLQQGAVIGGWVSSFYLLLPVGLTPFLGVFIDAYGHRLTLLFMSGLLFMISMLLLRLSGSVSAFIAAYVFYALSQSFTPAPQVEIVRSIIPDPHYYGLAFAIKKSIVQASIVIIVTVAGKLQDESPTSSLMNPVIMWLAYSAVSVLVSGGLLIACYTKFGKRLLPAARLSQVRPRDLSAEVDKLWNSTRVMGVQSPIDLERTQSEDGTGASLTNKHKEVILKSPLGTNTSLYSRWAAVVMGVMVVIIAWVIFGLGVEWGVHGNVIAGTVGT</sequence>
<accession>A0ACB8BMV8</accession>
<comment type="caution">
    <text evidence="1">The sequence shown here is derived from an EMBL/GenBank/DDBJ whole genome shotgun (WGS) entry which is preliminary data.</text>
</comment>
<name>A0ACB8BMV8_9AGAM</name>
<reference evidence="1" key="1">
    <citation type="journal article" date="2021" name="New Phytol.">
        <title>Evolutionary innovations through gain and loss of genes in the ectomycorrhizal Boletales.</title>
        <authorList>
            <person name="Wu G."/>
            <person name="Miyauchi S."/>
            <person name="Morin E."/>
            <person name="Kuo A."/>
            <person name="Drula E."/>
            <person name="Varga T."/>
            <person name="Kohler A."/>
            <person name="Feng B."/>
            <person name="Cao Y."/>
            <person name="Lipzen A."/>
            <person name="Daum C."/>
            <person name="Hundley H."/>
            <person name="Pangilinan J."/>
            <person name="Johnson J."/>
            <person name="Barry K."/>
            <person name="LaButti K."/>
            <person name="Ng V."/>
            <person name="Ahrendt S."/>
            <person name="Min B."/>
            <person name="Choi I.G."/>
            <person name="Park H."/>
            <person name="Plett J.M."/>
            <person name="Magnuson J."/>
            <person name="Spatafora J.W."/>
            <person name="Nagy L.G."/>
            <person name="Henrissat B."/>
            <person name="Grigoriev I.V."/>
            <person name="Yang Z.L."/>
            <person name="Xu J."/>
            <person name="Martin F.M."/>
        </authorList>
    </citation>
    <scope>NUCLEOTIDE SEQUENCE</scope>
    <source>
        <strain evidence="1">KUC20120723A-06</strain>
    </source>
</reference>
<proteinExistence type="predicted"/>
<organism evidence="1 2">
    <name type="scientific">Leucogyrophana mollusca</name>
    <dbReference type="NCBI Taxonomy" id="85980"/>
    <lineage>
        <taxon>Eukaryota</taxon>
        <taxon>Fungi</taxon>
        <taxon>Dikarya</taxon>
        <taxon>Basidiomycota</taxon>
        <taxon>Agaricomycotina</taxon>
        <taxon>Agaricomycetes</taxon>
        <taxon>Agaricomycetidae</taxon>
        <taxon>Boletales</taxon>
        <taxon>Boletales incertae sedis</taxon>
        <taxon>Leucogyrophana</taxon>
    </lineage>
</organism>
<keyword evidence="2" id="KW-1185">Reference proteome</keyword>
<dbReference type="Proteomes" id="UP000790709">
    <property type="component" value="Unassembled WGS sequence"/>
</dbReference>
<evidence type="ECO:0000313" key="1">
    <source>
        <dbReference type="EMBL" id="KAH7927205.1"/>
    </source>
</evidence>
<gene>
    <name evidence="1" type="ORF">BV22DRAFT_1127576</name>
</gene>
<protein>
    <submittedName>
        <fullName evidence="1">MFS general substrate transporter</fullName>
    </submittedName>
</protein>